<dbReference type="Gene3D" id="2.102.10.10">
    <property type="entry name" value="Rieske [2Fe-2S] iron-sulphur domain"/>
    <property type="match status" value="1"/>
</dbReference>
<dbReference type="KEGG" id="lpav:PLANPX_1858"/>
<dbReference type="InterPro" id="IPR050584">
    <property type="entry name" value="Cholesterol_7-desaturase"/>
</dbReference>
<dbReference type="SUPFAM" id="SSF55961">
    <property type="entry name" value="Bet v1-like"/>
    <property type="match status" value="1"/>
</dbReference>
<sequence>MIHTADQPAAAITPIVADSADFATLPATWYLFSRSTDVAGKPLSKSILQRRLVAYRTAAGRVAVLDANCAHLGADLGRGEVVGESIQCPFHHWNYDANGKCVSVPNHRDVPRSACLRSYPVVERHGYIFFFFGPRALFPLPFFPGSDPNEMSASSPFRFEMDCPWYMLPGNGFDTQHFYAVHDRKLKGAPQVDCPHEYARRMRFDAEITGTSIYDRLLKRFVGRDVQISITSWGGPHVLVEGVFGRAHSRILIISQPLGENRTLSDVIVFAKRSRNPLQAAFVDRLNLRVRRRFTQAFMRYDIDKLSGVRYQPSGFTPQDRDMIAFFEWLTTLPRSEYEAAK</sequence>
<keyword evidence="2" id="KW-0479">Metal-binding</keyword>
<dbReference type="InterPro" id="IPR017941">
    <property type="entry name" value="Rieske_2Fe-2S"/>
</dbReference>
<gene>
    <name evidence="7" type="ORF">PLANPX_1858</name>
</gene>
<dbReference type="GO" id="GO:0046872">
    <property type="term" value="F:metal ion binding"/>
    <property type="evidence" value="ECO:0007669"/>
    <property type="project" value="UniProtKB-KW"/>
</dbReference>
<evidence type="ECO:0000256" key="4">
    <source>
        <dbReference type="ARBA" id="ARBA00023004"/>
    </source>
</evidence>
<evidence type="ECO:0000313" key="8">
    <source>
        <dbReference type="Proteomes" id="UP000326837"/>
    </source>
</evidence>
<evidence type="ECO:0000256" key="3">
    <source>
        <dbReference type="ARBA" id="ARBA00023002"/>
    </source>
</evidence>
<reference evidence="8" key="1">
    <citation type="submission" date="2019-10" db="EMBL/GenBank/DDBJ databases">
        <title>Lacipirellula parvula gen. nov., sp. nov., representing a lineage of planctomycetes widespread in freshwater anoxic habitats, and description of the family Lacipirellulaceae.</title>
        <authorList>
            <person name="Dedysh S.N."/>
            <person name="Kulichevskaya I.S."/>
            <person name="Beletsky A.V."/>
            <person name="Rakitin A.L."/>
            <person name="Mardanov A.V."/>
            <person name="Ivanova A.A."/>
            <person name="Saltykova V.X."/>
            <person name="Rijpstra W.I.C."/>
            <person name="Sinninghe Damste J.S."/>
            <person name="Ravin N.V."/>
        </authorList>
    </citation>
    <scope>NUCLEOTIDE SEQUENCE [LARGE SCALE GENOMIC DNA]</scope>
    <source>
        <strain evidence="8">PX69</strain>
    </source>
</reference>
<accession>A0A5K7XCY5</accession>
<name>A0A5K7XCY5_9BACT</name>
<proteinExistence type="predicted"/>
<evidence type="ECO:0000256" key="2">
    <source>
        <dbReference type="ARBA" id="ARBA00022723"/>
    </source>
</evidence>
<dbReference type="GO" id="GO:0016491">
    <property type="term" value="F:oxidoreductase activity"/>
    <property type="evidence" value="ECO:0007669"/>
    <property type="project" value="UniProtKB-KW"/>
</dbReference>
<dbReference type="InterPro" id="IPR036922">
    <property type="entry name" value="Rieske_2Fe-2S_sf"/>
</dbReference>
<dbReference type="Pfam" id="PF00355">
    <property type="entry name" value="Rieske"/>
    <property type="match status" value="1"/>
</dbReference>
<keyword evidence="4" id="KW-0408">Iron</keyword>
<keyword evidence="5" id="KW-0411">Iron-sulfur</keyword>
<dbReference type="PROSITE" id="PS51296">
    <property type="entry name" value="RIESKE"/>
    <property type="match status" value="1"/>
</dbReference>
<dbReference type="PANTHER" id="PTHR21266:SF60">
    <property type="entry name" value="3-KETOSTEROID-9-ALPHA-MONOOXYGENASE, OXYGENASE COMPONENT"/>
    <property type="match status" value="1"/>
</dbReference>
<evidence type="ECO:0000256" key="5">
    <source>
        <dbReference type="ARBA" id="ARBA00023014"/>
    </source>
</evidence>
<evidence type="ECO:0000313" key="7">
    <source>
        <dbReference type="EMBL" id="BBO32246.1"/>
    </source>
</evidence>
<dbReference type="GO" id="GO:0051537">
    <property type="term" value="F:2 iron, 2 sulfur cluster binding"/>
    <property type="evidence" value="ECO:0007669"/>
    <property type="project" value="UniProtKB-KW"/>
</dbReference>
<dbReference type="SUPFAM" id="SSF50022">
    <property type="entry name" value="ISP domain"/>
    <property type="match status" value="1"/>
</dbReference>
<feature type="domain" description="Rieske" evidence="6">
    <location>
        <begin position="29"/>
        <end position="130"/>
    </location>
</feature>
<dbReference type="RefSeq" id="WP_152098244.1">
    <property type="nucleotide sequence ID" value="NZ_AP021861.1"/>
</dbReference>
<dbReference type="PANTHER" id="PTHR21266">
    <property type="entry name" value="IRON-SULFUR DOMAIN CONTAINING PROTEIN"/>
    <property type="match status" value="1"/>
</dbReference>
<keyword evidence="8" id="KW-1185">Reference proteome</keyword>
<keyword evidence="3" id="KW-0560">Oxidoreductase</keyword>
<dbReference type="AlphaFoldDB" id="A0A5K7XCY5"/>
<dbReference type="Proteomes" id="UP000326837">
    <property type="component" value="Chromosome"/>
</dbReference>
<dbReference type="EMBL" id="AP021861">
    <property type="protein sequence ID" value="BBO32246.1"/>
    <property type="molecule type" value="Genomic_DNA"/>
</dbReference>
<evidence type="ECO:0000256" key="1">
    <source>
        <dbReference type="ARBA" id="ARBA00022714"/>
    </source>
</evidence>
<keyword evidence="1" id="KW-0001">2Fe-2S</keyword>
<evidence type="ECO:0000259" key="6">
    <source>
        <dbReference type="PROSITE" id="PS51296"/>
    </source>
</evidence>
<protein>
    <recommendedName>
        <fullName evidence="6">Rieske domain-containing protein</fullName>
    </recommendedName>
</protein>
<organism evidence="7 8">
    <name type="scientific">Lacipirellula parvula</name>
    <dbReference type="NCBI Taxonomy" id="2650471"/>
    <lineage>
        <taxon>Bacteria</taxon>
        <taxon>Pseudomonadati</taxon>
        <taxon>Planctomycetota</taxon>
        <taxon>Planctomycetia</taxon>
        <taxon>Pirellulales</taxon>
        <taxon>Lacipirellulaceae</taxon>
        <taxon>Lacipirellula</taxon>
    </lineage>
</organism>